<comment type="similarity">
    <text evidence="2">Belongs to the histone-like Alba family.</text>
</comment>
<dbReference type="GO" id="GO:0003723">
    <property type="term" value="F:RNA binding"/>
    <property type="evidence" value="ECO:0007669"/>
    <property type="project" value="UniProtKB-KW"/>
</dbReference>
<gene>
    <name evidence="7" type="ORF">POVWA1_041280</name>
    <name evidence="8" type="ORF">POVWA2_039850</name>
</gene>
<feature type="compositionally biased region" description="Basic and acidic residues" evidence="5">
    <location>
        <begin position="159"/>
        <end position="176"/>
    </location>
</feature>
<comment type="subcellular location">
    <subcellularLocation>
        <location evidence="1">Nucleus</location>
    </subcellularLocation>
</comment>
<evidence type="ECO:0000256" key="1">
    <source>
        <dbReference type="ARBA" id="ARBA00004123"/>
    </source>
</evidence>
<dbReference type="Proteomes" id="UP000078555">
    <property type="component" value="Unassembled WGS sequence"/>
</dbReference>
<dbReference type="InterPro" id="IPR036882">
    <property type="entry name" value="Alba-like_dom_sf"/>
</dbReference>
<reference evidence="10" key="2">
    <citation type="submission" date="2016-05" db="EMBL/GenBank/DDBJ databases">
        <authorList>
            <person name="Naeem R."/>
        </authorList>
    </citation>
    <scope>NUCLEOTIDE SEQUENCE [LARGE SCALE GENOMIC DNA]</scope>
</reference>
<name>A0A1A8Z7Z6_PLAOA</name>
<keyword evidence="4" id="KW-0539">Nucleus</keyword>
<dbReference type="Proteomes" id="UP000078550">
    <property type="component" value="Unassembled WGS sequence"/>
</dbReference>
<evidence type="ECO:0000313" key="7">
    <source>
        <dbReference type="EMBL" id="SBT40069.1"/>
    </source>
</evidence>
<evidence type="ECO:0000256" key="5">
    <source>
        <dbReference type="SAM" id="MobiDB-lite"/>
    </source>
</evidence>
<evidence type="ECO:0000256" key="2">
    <source>
        <dbReference type="ARBA" id="ARBA00008018"/>
    </source>
</evidence>
<evidence type="ECO:0000313" key="8">
    <source>
        <dbReference type="EMBL" id="SBT40524.1"/>
    </source>
</evidence>
<dbReference type="PANTHER" id="PTHR13516">
    <property type="entry name" value="RIBONUCLEASE P SUBUNIT P25"/>
    <property type="match status" value="1"/>
</dbReference>
<accession>A0A1A8Z7Z6</accession>
<protein>
    <submittedName>
        <fullName evidence="7">DNA/RNA-binding protein Alba 2, putative (ALBA2)</fullName>
    </submittedName>
</protein>
<proteinExistence type="inferred from homology"/>
<reference evidence="9" key="1">
    <citation type="submission" date="2016-05" db="EMBL/GenBank/DDBJ databases">
        <authorList>
            <person name="Naeem Raeece"/>
        </authorList>
    </citation>
    <scope>NUCLEOTIDE SEQUENCE [LARGE SCALE GENOMIC DNA]</scope>
</reference>
<dbReference type="InterPro" id="IPR002775">
    <property type="entry name" value="DNA/RNA-bd_Alba-like"/>
</dbReference>
<feature type="region of interest" description="Disordered" evidence="5">
    <location>
        <begin position="159"/>
        <end position="197"/>
    </location>
</feature>
<feature type="compositionally biased region" description="Acidic residues" evidence="5">
    <location>
        <begin position="177"/>
        <end position="186"/>
    </location>
</feature>
<sequence length="271" mass="31301">MGEYSSNYVKKDGNYYHGSGVYEKNELFTFVALEEYMYIKNSYIQWMYTSMYYDYFQVAITFDVWQATSYPSIPLLNMPGSTKSETKLENEIRVSYKSDALDYVYKAILLFETNDEVVLSGVGKAISSVVNVAEMVKRRAKGIHQFTKLYEKEHTIKREDTSGLKRNEKGEDKKSGDEEEQEEDENEKNKEEPSNRIIEFSTTVPCMKIILSKCEDKIDKNEIGYQKPIDEKDVNIGEAEESGTDTDHHIEEHTMNLPCGIIEDLKKGIEI</sequence>
<evidence type="ECO:0000259" key="6">
    <source>
        <dbReference type="Pfam" id="PF01918"/>
    </source>
</evidence>
<dbReference type="SUPFAM" id="SSF82704">
    <property type="entry name" value="AlbA-like"/>
    <property type="match status" value="1"/>
</dbReference>
<organism evidence="7 10">
    <name type="scientific">Plasmodium ovale wallikeri</name>
    <dbReference type="NCBI Taxonomy" id="864142"/>
    <lineage>
        <taxon>Eukaryota</taxon>
        <taxon>Sar</taxon>
        <taxon>Alveolata</taxon>
        <taxon>Apicomplexa</taxon>
        <taxon>Aconoidasida</taxon>
        <taxon>Haemosporida</taxon>
        <taxon>Plasmodiidae</taxon>
        <taxon>Plasmodium</taxon>
        <taxon>Plasmodium (Plasmodium)</taxon>
    </lineage>
</organism>
<dbReference type="PANTHER" id="PTHR13516:SF4">
    <property type="entry name" value="FI09323P"/>
    <property type="match status" value="1"/>
</dbReference>
<evidence type="ECO:0000313" key="10">
    <source>
        <dbReference type="Proteomes" id="UP000078555"/>
    </source>
</evidence>
<dbReference type="AlphaFoldDB" id="A0A1A8Z7Z6"/>
<keyword evidence="3" id="KW-0694">RNA-binding</keyword>
<reference evidence="7" key="3">
    <citation type="submission" date="2016-05" db="EMBL/GenBank/DDBJ databases">
        <authorList>
            <person name="Lavstsen T."/>
            <person name="Jespersen J.S."/>
        </authorList>
    </citation>
    <scope>NUCLEOTIDE SEQUENCE [LARGE SCALE GENOMIC DNA]</scope>
</reference>
<feature type="domain" description="DNA/RNA-binding protein Alba-like" evidence="6">
    <location>
        <begin position="90"/>
        <end position="151"/>
    </location>
</feature>
<dbReference type="InterPro" id="IPR051958">
    <property type="entry name" value="Alba-like_NAB"/>
</dbReference>
<evidence type="ECO:0000256" key="4">
    <source>
        <dbReference type="ARBA" id="ARBA00023242"/>
    </source>
</evidence>
<dbReference type="EMBL" id="FLRE01000154">
    <property type="protein sequence ID" value="SBT40524.1"/>
    <property type="molecule type" value="Genomic_DNA"/>
</dbReference>
<dbReference type="Pfam" id="PF01918">
    <property type="entry name" value="Alba"/>
    <property type="match status" value="1"/>
</dbReference>
<dbReference type="EMBL" id="FLRD01000113">
    <property type="protein sequence ID" value="SBT40069.1"/>
    <property type="molecule type" value="Genomic_DNA"/>
</dbReference>
<dbReference type="Gene3D" id="3.30.110.20">
    <property type="entry name" value="Alba-like domain"/>
    <property type="match status" value="1"/>
</dbReference>
<keyword evidence="10" id="KW-1185">Reference proteome</keyword>
<evidence type="ECO:0000256" key="3">
    <source>
        <dbReference type="ARBA" id="ARBA00022884"/>
    </source>
</evidence>
<dbReference type="GO" id="GO:0005634">
    <property type="term" value="C:nucleus"/>
    <property type="evidence" value="ECO:0007669"/>
    <property type="project" value="UniProtKB-SubCell"/>
</dbReference>
<evidence type="ECO:0000313" key="9">
    <source>
        <dbReference type="Proteomes" id="UP000078550"/>
    </source>
</evidence>